<dbReference type="EMBL" id="CP030918">
    <property type="protein sequence ID" value="AXC49481.1"/>
    <property type="molecule type" value="Genomic_DNA"/>
</dbReference>
<dbReference type="PANTHER" id="PTHR46577">
    <property type="entry name" value="HTH-TYPE TRANSCRIPTIONAL REGULATORY PROTEIN GABR"/>
    <property type="match status" value="1"/>
</dbReference>
<keyword evidence="3" id="KW-0805">Transcription regulation</keyword>
<gene>
    <name evidence="7" type="ORF">DRW48_07075</name>
</gene>
<evidence type="ECO:0000313" key="7">
    <source>
        <dbReference type="EMBL" id="AXC49481.1"/>
    </source>
</evidence>
<sequence length="461" mass="49732">MNPWLPDAAALSRPAYLSLAEQFAQAIQRGALATGERLLPQRQLADLLGLSLQTVSRAYEELGRRGLVAGQVGRGSFVLPAGAEPRAPYLAQRSREAVDLSILKPVTDQMHLDKMREGLGWLADNLPPPAALSFRVNSVLPAHHQVAANWLARGGIDVPPERIVITDGATPAITTAIMTAVPPGGTLAAPSLTHHLLFPLVRYLGLHLESLPLDDEGISPAGLDKLARRGNLHAVYLQPAGINPRAIVAGADHRAEIVAICRRHDLTIIENDMLNSIIVDRPPPYAALAPERVLHINGFTKTTLPGLRVAYLVVPERLATAASNRHLVTNWIATPVMVELLSHWILDGTISGLIDWQCKALAVRHRLAAELMSGLSVRTHPQALHLWVELPPNLAEDEFVTQAHKRGVAIASGRSFRPCDRPGGGAVRIALGAAGIDDLRRGLLLVRGMLNQTAEPMLPLI</sequence>
<organism evidence="7 8">
    <name type="scientific">Paracoccus suum</name>
    <dbReference type="NCBI Taxonomy" id="2259340"/>
    <lineage>
        <taxon>Bacteria</taxon>
        <taxon>Pseudomonadati</taxon>
        <taxon>Pseudomonadota</taxon>
        <taxon>Alphaproteobacteria</taxon>
        <taxon>Rhodobacterales</taxon>
        <taxon>Paracoccaceae</taxon>
        <taxon>Paracoccus</taxon>
    </lineage>
</organism>
<evidence type="ECO:0000259" key="6">
    <source>
        <dbReference type="PROSITE" id="PS50949"/>
    </source>
</evidence>
<accession>A0A344PJC6</accession>
<dbReference type="InterPro" id="IPR012318">
    <property type="entry name" value="HTH_CRP"/>
</dbReference>
<dbReference type="GO" id="GO:0003700">
    <property type="term" value="F:DNA-binding transcription factor activity"/>
    <property type="evidence" value="ECO:0007669"/>
    <property type="project" value="InterPro"/>
</dbReference>
<dbReference type="InterPro" id="IPR000524">
    <property type="entry name" value="Tscrpt_reg_HTH_GntR"/>
</dbReference>
<protein>
    <submittedName>
        <fullName evidence="7">PLP-dependent aminotransferase family protein</fullName>
    </submittedName>
</protein>
<comment type="similarity">
    <text evidence="1">In the C-terminal section; belongs to the class-I pyridoxal-phosphate-dependent aminotransferase family.</text>
</comment>
<dbReference type="Proteomes" id="UP000252023">
    <property type="component" value="Chromosome"/>
</dbReference>
<evidence type="ECO:0000256" key="2">
    <source>
        <dbReference type="ARBA" id="ARBA00022898"/>
    </source>
</evidence>
<dbReference type="Pfam" id="PF00392">
    <property type="entry name" value="GntR"/>
    <property type="match status" value="1"/>
</dbReference>
<dbReference type="InterPro" id="IPR004839">
    <property type="entry name" value="Aminotransferase_I/II_large"/>
</dbReference>
<dbReference type="InterPro" id="IPR036388">
    <property type="entry name" value="WH-like_DNA-bd_sf"/>
</dbReference>
<keyword evidence="4" id="KW-0238">DNA-binding</keyword>
<keyword evidence="2" id="KW-0663">Pyridoxal phosphate</keyword>
<keyword evidence="7" id="KW-0808">Transferase</keyword>
<proteinExistence type="inferred from homology"/>
<evidence type="ECO:0000256" key="5">
    <source>
        <dbReference type="ARBA" id="ARBA00023163"/>
    </source>
</evidence>
<dbReference type="Gene3D" id="1.10.10.10">
    <property type="entry name" value="Winged helix-like DNA-binding domain superfamily/Winged helix DNA-binding domain"/>
    <property type="match status" value="1"/>
</dbReference>
<dbReference type="GO" id="GO:0008483">
    <property type="term" value="F:transaminase activity"/>
    <property type="evidence" value="ECO:0007669"/>
    <property type="project" value="UniProtKB-KW"/>
</dbReference>
<dbReference type="InterPro" id="IPR015424">
    <property type="entry name" value="PyrdxlP-dep_Trfase"/>
</dbReference>
<dbReference type="SMART" id="SM00345">
    <property type="entry name" value="HTH_GNTR"/>
    <property type="match status" value="1"/>
</dbReference>
<dbReference type="CDD" id="cd07377">
    <property type="entry name" value="WHTH_GntR"/>
    <property type="match status" value="1"/>
</dbReference>
<dbReference type="CDD" id="cd00609">
    <property type="entry name" value="AAT_like"/>
    <property type="match status" value="1"/>
</dbReference>
<dbReference type="SMART" id="SM00419">
    <property type="entry name" value="HTH_CRP"/>
    <property type="match status" value="1"/>
</dbReference>
<keyword evidence="5" id="KW-0804">Transcription</keyword>
<dbReference type="PROSITE" id="PS50949">
    <property type="entry name" value="HTH_GNTR"/>
    <property type="match status" value="1"/>
</dbReference>
<keyword evidence="7" id="KW-0032">Aminotransferase</keyword>
<dbReference type="GO" id="GO:0003677">
    <property type="term" value="F:DNA binding"/>
    <property type="evidence" value="ECO:0007669"/>
    <property type="project" value="UniProtKB-KW"/>
</dbReference>
<dbReference type="Gene3D" id="3.40.640.10">
    <property type="entry name" value="Type I PLP-dependent aspartate aminotransferase-like (Major domain)"/>
    <property type="match status" value="1"/>
</dbReference>
<dbReference type="InterPro" id="IPR015421">
    <property type="entry name" value="PyrdxlP-dep_Trfase_major"/>
</dbReference>
<evidence type="ECO:0000256" key="3">
    <source>
        <dbReference type="ARBA" id="ARBA00023015"/>
    </source>
</evidence>
<feature type="domain" description="HTH gntR-type" evidence="6">
    <location>
        <begin position="13"/>
        <end position="81"/>
    </location>
</feature>
<evidence type="ECO:0000313" key="8">
    <source>
        <dbReference type="Proteomes" id="UP000252023"/>
    </source>
</evidence>
<dbReference type="OrthoDB" id="9794015at2"/>
<evidence type="ECO:0000256" key="4">
    <source>
        <dbReference type="ARBA" id="ARBA00023125"/>
    </source>
</evidence>
<dbReference type="PANTHER" id="PTHR46577:SF1">
    <property type="entry name" value="HTH-TYPE TRANSCRIPTIONAL REGULATORY PROTEIN GABR"/>
    <property type="match status" value="1"/>
</dbReference>
<dbReference type="SUPFAM" id="SSF53383">
    <property type="entry name" value="PLP-dependent transferases"/>
    <property type="match status" value="1"/>
</dbReference>
<dbReference type="SUPFAM" id="SSF46785">
    <property type="entry name" value="Winged helix' DNA-binding domain"/>
    <property type="match status" value="1"/>
</dbReference>
<reference evidence="8" key="1">
    <citation type="submission" date="2018-07" db="EMBL/GenBank/DDBJ databases">
        <title>Genome sequencing of Paracoccus sp. SC2-6.</title>
        <authorList>
            <person name="Heo J."/>
            <person name="Kim S.-J."/>
            <person name="Kwon S.-W."/>
        </authorList>
    </citation>
    <scope>NUCLEOTIDE SEQUENCE [LARGE SCALE GENOMIC DNA]</scope>
    <source>
        <strain evidence="8">SC2-6</strain>
    </source>
</reference>
<evidence type="ECO:0000256" key="1">
    <source>
        <dbReference type="ARBA" id="ARBA00005384"/>
    </source>
</evidence>
<dbReference type="AlphaFoldDB" id="A0A344PJC6"/>
<dbReference type="RefSeq" id="WP_114075796.1">
    <property type="nucleotide sequence ID" value="NZ_CP030918.1"/>
</dbReference>
<name>A0A344PJC6_9RHOB</name>
<keyword evidence="8" id="KW-1185">Reference proteome</keyword>
<dbReference type="GO" id="GO:0030170">
    <property type="term" value="F:pyridoxal phosphate binding"/>
    <property type="evidence" value="ECO:0007669"/>
    <property type="project" value="InterPro"/>
</dbReference>
<dbReference type="KEGG" id="pars:DRW48_07075"/>
<dbReference type="InterPro" id="IPR036390">
    <property type="entry name" value="WH_DNA-bd_sf"/>
</dbReference>
<dbReference type="InterPro" id="IPR051446">
    <property type="entry name" value="HTH_trans_reg/aminotransferase"/>
</dbReference>
<dbReference type="Pfam" id="PF00155">
    <property type="entry name" value="Aminotran_1_2"/>
    <property type="match status" value="1"/>
</dbReference>